<protein>
    <submittedName>
        <fullName evidence="1">DUF1059 domain-containing protein</fullName>
    </submittedName>
</protein>
<reference evidence="1 2" key="1">
    <citation type="journal article" date="2020" name="Appl. Environ. Microbiol.">
        <title>Genomic Characteristics of a Novel Species of Ammonia-Oxidizing Archaea from the Jiulong River Estuary.</title>
        <authorList>
            <person name="Zou D."/>
            <person name="Wan R."/>
            <person name="Han L."/>
            <person name="Xu M.N."/>
            <person name="Liu Y."/>
            <person name="Liu H."/>
            <person name="Kao S.J."/>
            <person name="Li M."/>
        </authorList>
    </citation>
    <scope>NUCLEOTIDE SEQUENCE [LARGE SCALE GENOMIC DNA]</scope>
    <source>
        <strain evidence="1">W1bin1</strain>
    </source>
</reference>
<gene>
    <name evidence="1" type="ORF">H2B03_00130</name>
</gene>
<accession>A0AC60VW13</accession>
<evidence type="ECO:0000313" key="2">
    <source>
        <dbReference type="Proteomes" id="UP000559653"/>
    </source>
</evidence>
<comment type="caution">
    <text evidence="1">The sequence shown here is derived from an EMBL/GenBank/DDBJ whole genome shotgun (WGS) entry which is preliminary data.</text>
</comment>
<organism evidence="1 2">
    <name type="scientific">Candidatus Nitrosomaritimum aestuariumsis</name>
    <dbReference type="NCBI Taxonomy" id="3342354"/>
    <lineage>
        <taxon>Archaea</taxon>
        <taxon>Nitrososphaerota</taxon>
        <taxon>Nitrososphaeria</taxon>
        <taxon>Nitrosopumilales</taxon>
        <taxon>Nitrosopumilaceae</taxon>
        <taxon>Candidatus Nitrosomaritimum</taxon>
    </lineage>
</organism>
<name>A0AC60VW13_9ARCH</name>
<dbReference type="Proteomes" id="UP000559653">
    <property type="component" value="Unassembled WGS sequence"/>
</dbReference>
<sequence length="63" mass="7383">MTLKLRCDEYGFECDFSLEGEKSLELLEKLRVHFEEEHGIEYPIDAVIQMIVNRGHSLDSIKK</sequence>
<proteinExistence type="predicted"/>
<evidence type="ECO:0000313" key="1">
    <source>
        <dbReference type="EMBL" id="MBA4451576.1"/>
    </source>
</evidence>
<dbReference type="EMBL" id="JACEMZ010000001">
    <property type="protein sequence ID" value="MBA4451576.1"/>
    <property type="molecule type" value="Genomic_DNA"/>
</dbReference>